<dbReference type="GO" id="GO:0015031">
    <property type="term" value="P:protein transport"/>
    <property type="evidence" value="ECO:0007669"/>
    <property type="project" value="UniProtKB-KW"/>
</dbReference>
<dbReference type="OrthoDB" id="9780552at2"/>
<reference evidence="17 19" key="1">
    <citation type="submission" date="2015-11" db="EMBL/GenBank/DDBJ databases">
        <title>Genomic analysis of 38 Legionella species identifies large and diverse effector repertoires.</title>
        <authorList>
            <person name="Burstein D."/>
            <person name="Amaro F."/>
            <person name="Zusman T."/>
            <person name="Lifshitz Z."/>
            <person name="Cohen O."/>
            <person name="Gilbert J.A."/>
            <person name="Pupko T."/>
            <person name="Shuman H.A."/>
            <person name="Segal G."/>
        </authorList>
    </citation>
    <scope>NUCLEOTIDE SEQUENCE [LARGE SCALE GENOMIC DNA]</scope>
    <source>
        <strain evidence="17 19">CDC#1407-AL-14</strain>
    </source>
</reference>
<dbReference type="EMBL" id="UGNW01000001">
    <property type="protein sequence ID" value="STX33291.1"/>
    <property type="molecule type" value="Genomic_DNA"/>
</dbReference>
<organism evidence="18 20">
    <name type="scientific">Legionella birminghamensis</name>
    <dbReference type="NCBI Taxonomy" id="28083"/>
    <lineage>
        <taxon>Bacteria</taxon>
        <taxon>Pseudomonadati</taxon>
        <taxon>Pseudomonadota</taxon>
        <taxon>Gammaproteobacteria</taxon>
        <taxon>Legionellales</taxon>
        <taxon>Legionellaceae</taxon>
        <taxon>Legionella</taxon>
    </lineage>
</organism>
<comment type="subunit">
    <text evidence="13">Interacts with the Sec translocase complex via SecD. Specifically interacts with transmembrane segments of nascent integral membrane proteins during membrane integration.</text>
</comment>
<dbReference type="InterPro" id="IPR028055">
    <property type="entry name" value="YidC/Oxa/ALB_C"/>
</dbReference>
<feature type="transmembrane region" description="Helical" evidence="13">
    <location>
        <begin position="429"/>
        <end position="450"/>
    </location>
</feature>
<keyword evidence="7 13" id="KW-0653">Protein transport</keyword>
<evidence type="ECO:0000256" key="14">
    <source>
        <dbReference type="SAM" id="MobiDB-lite"/>
    </source>
</evidence>
<dbReference type="Pfam" id="PF02096">
    <property type="entry name" value="60KD_IMP"/>
    <property type="match status" value="1"/>
</dbReference>
<feature type="domain" description="Membrane insertase YidC N-terminal" evidence="16">
    <location>
        <begin position="77"/>
        <end position="352"/>
    </location>
</feature>
<evidence type="ECO:0000259" key="16">
    <source>
        <dbReference type="Pfam" id="PF14849"/>
    </source>
</evidence>
<gene>
    <name evidence="13 18" type="primary">yidC</name>
    <name evidence="17" type="synonym">oxaA</name>
    <name evidence="17" type="ORF">Lbir_2301</name>
    <name evidence="18" type="ORF">NCTC12437_03113</name>
</gene>
<evidence type="ECO:0000256" key="4">
    <source>
        <dbReference type="ARBA" id="ARBA00022448"/>
    </source>
</evidence>
<keyword evidence="10 13" id="KW-0143">Chaperone</keyword>
<evidence type="ECO:0000256" key="6">
    <source>
        <dbReference type="ARBA" id="ARBA00022692"/>
    </source>
</evidence>
<dbReference type="CDD" id="cd20070">
    <property type="entry name" value="5TM_YidC_Alb3"/>
    <property type="match status" value="1"/>
</dbReference>
<keyword evidence="4 13" id="KW-0813">Transport</keyword>
<dbReference type="RefSeq" id="WP_058524313.1">
    <property type="nucleotide sequence ID" value="NZ_CAAAHV010000020.1"/>
</dbReference>
<dbReference type="NCBIfam" id="NF002352">
    <property type="entry name" value="PRK01318.1-3"/>
    <property type="match status" value="1"/>
</dbReference>
<dbReference type="InterPro" id="IPR038221">
    <property type="entry name" value="YidC_periplasmic_sf"/>
</dbReference>
<keyword evidence="5 13" id="KW-1003">Cell membrane</keyword>
<evidence type="ECO:0000256" key="10">
    <source>
        <dbReference type="ARBA" id="ARBA00023186"/>
    </source>
</evidence>
<comment type="function">
    <text evidence="13">Required for the insertion and/or proper folding and/or complex formation of integral membrane proteins into the membrane. Involved in integration of membrane proteins that insert both dependently and independently of the Sec translocase complex, as well as at least some lipoproteins. Aids folding of multispanning membrane proteins.</text>
</comment>
<keyword evidence="19" id="KW-1185">Reference proteome</keyword>
<dbReference type="Pfam" id="PF14849">
    <property type="entry name" value="YidC_periplas"/>
    <property type="match status" value="1"/>
</dbReference>
<protein>
    <recommendedName>
        <fullName evidence="3 13">Membrane protein insertase YidC</fullName>
    </recommendedName>
    <alternativeName>
        <fullName evidence="12 13">Foldase YidC</fullName>
    </alternativeName>
    <alternativeName>
        <fullName evidence="11 13">Membrane integrase YidC</fullName>
    </alternativeName>
    <alternativeName>
        <fullName evidence="13">Membrane protein YidC</fullName>
    </alternativeName>
</protein>
<reference evidence="18 20" key="2">
    <citation type="submission" date="2018-06" db="EMBL/GenBank/DDBJ databases">
        <authorList>
            <consortium name="Pathogen Informatics"/>
            <person name="Doyle S."/>
        </authorList>
    </citation>
    <scope>NUCLEOTIDE SEQUENCE [LARGE SCALE GENOMIC DNA]</scope>
    <source>
        <strain evidence="18 20">NCTC12437</strain>
    </source>
</reference>
<dbReference type="Gene3D" id="2.70.98.90">
    <property type="match status" value="1"/>
</dbReference>
<comment type="subcellular location">
    <subcellularLocation>
        <location evidence="1">Cell inner membrane</location>
        <topology evidence="1">Multi-pass membrane protein</topology>
    </subcellularLocation>
    <subcellularLocation>
        <location evidence="13">Cell membrane</location>
        <topology evidence="13">Multi-pass membrane protein</topology>
    </subcellularLocation>
</comment>
<feature type="domain" description="Membrane insertase YidC/Oxa/ALB C-terminal" evidence="15">
    <location>
        <begin position="364"/>
        <end position="542"/>
    </location>
</feature>
<evidence type="ECO:0000313" key="17">
    <source>
        <dbReference type="EMBL" id="KTC68768.1"/>
    </source>
</evidence>
<dbReference type="CDD" id="cd19961">
    <property type="entry name" value="EcYidC-like_peri"/>
    <property type="match status" value="1"/>
</dbReference>
<dbReference type="PRINTS" id="PR01900">
    <property type="entry name" value="YIDCPROTEIN"/>
</dbReference>
<evidence type="ECO:0000256" key="3">
    <source>
        <dbReference type="ARBA" id="ARBA00015325"/>
    </source>
</evidence>
<feature type="transmembrane region" description="Helical" evidence="13">
    <location>
        <begin position="364"/>
        <end position="384"/>
    </location>
</feature>
<accession>A0A378IFK9</accession>
<feature type="compositionally biased region" description="Low complexity" evidence="14">
    <location>
        <begin position="32"/>
        <end position="42"/>
    </location>
</feature>
<evidence type="ECO:0000256" key="8">
    <source>
        <dbReference type="ARBA" id="ARBA00022989"/>
    </source>
</evidence>
<evidence type="ECO:0000256" key="9">
    <source>
        <dbReference type="ARBA" id="ARBA00023136"/>
    </source>
</evidence>
<evidence type="ECO:0000259" key="15">
    <source>
        <dbReference type="Pfam" id="PF02096"/>
    </source>
</evidence>
<evidence type="ECO:0000256" key="12">
    <source>
        <dbReference type="ARBA" id="ARBA00033342"/>
    </source>
</evidence>
<dbReference type="EMBL" id="LNXT01000044">
    <property type="protein sequence ID" value="KTC68768.1"/>
    <property type="molecule type" value="Genomic_DNA"/>
</dbReference>
<dbReference type="NCBIfam" id="TIGR03592">
    <property type="entry name" value="yidC_oxa1_cterm"/>
    <property type="match status" value="1"/>
</dbReference>
<evidence type="ECO:0000313" key="20">
    <source>
        <dbReference type="Proteomes" id="UP000255066"/>
    </source>
</evidence>
<dbReference type="InterPro" id="IPR028053">
    <property type="entry name" value="Membr_insert_YidC_N"/>
</dbReference>
<dbReference type="GO" id="GO:0032977">
    <property type="term" value="F:membrane insertase activity"/>
    <property type="evidence" value="ECO:0007669"/>
    <property type="project" value="InterPro"/>
</dbReference>
<evidence type="ECO:0000256" key="13">
    <source>
        <dbReference type="HAMAP-Rule" id="MF_01810"/>
    </source>
</evidence>
<feature type="transmembrane region" description="Helical" evidence="13">
    <location>
        <begin position="6"/>
        <end position="23"/>
    </location>
</feature>
<name>A0A378IFK9_9GAMM</name>
<dbReference type="NCBIfam" id="NF002353">
    <property type="entry name" value="PRK01318.1-4"/>
    <property type="match status" value="1"/>
</dbReference>
<dbReference type="GO" id="GO:0005886">
    <property type="term" value="C:plasma membrane"/>
    <property type="evidence" value="ECO:0007669"/>
    <property type="project" value="UniProtKB-SubCell"/>
</dbReference>
<dbReference type="PANTHER" id="PTHR12428">
    <property type="entry name" value="OXA1"/>
    <property type="match status" value="1"/>
</dbReference>
<dbReference type="HAMAP" id="MF_01810">
    <property type="entry name" value="YidC_type1"/>
    <property type="match status" value="1"/>
</dbReference>
<feature type="transmembrane region" description="Helical" evidence="13">
    <location>
        <begin position="505"/>
        <end position="528"/>
    </location>
</feature>
<dbReference type="InterPro" id="IPR047196">
    <property type="entry name" value="YidC_ALB_C"/>
</dbReference>
<keyword evidence="9 13" id="KW-0472">Membrane</keyword>
<evidence type="ECO:0000313" key="18">
    <source>
        <dbReference type="EMBL" id="STX33291.1"/>
    </source>
</evidence>
<dbReference type="NCBIfam" id="TIGR03593">
    <property type="entry name" value="yidC_nterm"/>
    <property type="match status" value="1"/>
</dbReference>
<feature type="compositionally biased region" description="Polar residues" evidence="14">
    <location>
        <begin position="50"/>
        <end position="60"/>
    </location>
</feature>
<dbReference type="Proteomes" id="UP000255066">
    <property type="component" value="Unassembled WGS sequence"/>
</dbReference>
<dbReference type="STRING" id="28083.Lbir_2301"/>
<evidence type="ECO:0000256" key="2">
    <source>
        <dbReference type="ARBA" id="ARBA00010527"/>
    </source>
</evidence>
<dbReference type="PANTHER" id="PTHR12428:SF65">
    <property type="entry name" value="CYTOCHROME C OXIDASE ASSEMBLY PROTEIN COX18, MITOCHONDRIAL"/>
    <property type="match status" value="1"/>
</dbReference>
<keyword evidence="8 13" id="KW-1133">Transmembrane helix</keyword>
<proteinExistence type="inferred from homology"/>
<dbReference type="AlphaFoldDB" id="A0A378IFK9"/>
<evidence type="ECO:0000256" key="11">
    <source>
        <dbReference type="ARBA" id="ARBA00033245"/>
    </source>
</evidence>
<dbReference type="GO" id="GO:0051205">
    <property type="term" value="P:protein insertion into membrane"/>
    <property type="evidence" value="ECO:0007669"/>
    <property type="project" value="TreeGrafter"/>
</dbReference>
<keyword evidence="6 13" id="KW-0812">Transmembrane</keyword>
<feature type="region of interest" description="Disordered" evidence="14">
    <location>
        <begin position="31"/>
        <end position="72"/>
    </location>
</feature>
<dbReference type="Proteomes" id="UP000054735">
    <property type="component" value="Unassembled WGS sequence"/>
</dbReference>
<comment type="similarity">
    <text evidence="2 13">Belongs to the OXA1/ALB3/YidC family. Type 1 subfamily.</text>
</comment>
<sequence>MDTRRVVLYAALALIIYVLWTNWQMDYPAPQTTSAANTSTSSKHLLPNLPVTNSNTSDSLVTDKSEPSAKESSAQLIHVKTDVFNILIDPKQGDVVRAQLLNYPVSVTEQNKPITILNEQADQQYVANSALFVHDGKQIDTVDFNFTSTSNDYQLQSGEDSLQVSLDGETADGLKVKKIFTFTRGSYLINVAYVINNQGTDIWQGYMNTQLLRSTPEEDKSSMFHVGSYTGASYSVPGQYKYKKVSFKDMEKNNLNADANGGWIAMQQHYFLSSWIPAKEAKNTIYTRASSGDYSIGSVSQAIQVKPGQSQNVSAGLYVGPENTEVLQGIAPGLDLTVDYGWLWFLSSILFSIMKAIHSVVGNWGWAIVLVTVLIKLAFYRLSASSYKSMAGMRKLQPKLQALRERYGDDKAKLSQATMELYRAEQVNPLGGCLPILVQIPVFIALYWVLLESVELRQAPFIFWIKDLAAADPYHVLPIIMGATMLIQQKLNPAPPDPTQAKVMMFLPVLFTALFWSFPAGLVLYWIVNNTLSILQQWYITRKYSDDKPSTKKLVTAK</sequence>
<dbReference type="InterPro" id="IPR019998">
    <property type="entry name" value="Membr_insert_YidC"/>
</dbReference>
<evidence type="ECO:0000256" key="7">
    <source>
        <dbReference type="ARBA" id="ARBA00022927"/>
    </source>
</evidence>
<evidence type="ECO:0000313" key="19">
    <source>
        <dbReference type="Proteomes" id="UP000054735"/>
    </source>
</evidence>
<evidence type="ECO:0000256" key="1">
    <source>
        <dbReference type="ARBA" id="ARBA00004429"/>
    </source>
</evidence>
<dbReference type="PRINTS" id="PR00701">
    <property type="entry name" value="60KDINNERMP"/>
</dbReference>
<evidence type="ECO:0000256" key="5">
    <source>
        <dbReference type="ARBA" id="ARBA00022475"/>
    </source>
</evidence>
<dbReference type="InterPro" id="IPR001708">
    <property type="entry name" value="YidC/ALB3/OXA1/COX18"/>
</dbReference>